<dbReference type="EMBL" id="WHVL01000001">
    <property type="protein sequence ID" value="MCB8888211.1"/>
    <property type="molecule type" value="Genomic_DNA"/>
</dbReference>
<dbReference type="InterPro" id="IPR005119">
    <property type="entry name" value="LysR_subst-bd"/>
</dbReference>
<dbReference type="Proteomes" id="UP001319882">
    <property type="component" value="Unassembled WGS sequence"/>
</dbReference>
<evidence type="ECO:0000256" key="2">
    <source>
        <dbReference type="ARBA" id="ARBA00023015"/>
    </source>
</evidence>
<evidence type="ECO:0000259" key="5">
    <source>
        <dbReference type="PROSITE" id="PS50931"/>
    </source>
</evidence>
<dbReference type="RefSeq" id="WP_227388810.1">
    <property type="nucleotide sequence ID" value="NZ_JBHSCJ010000003.1"/>
</dbReference>
<feature type="domain" description="HTH lysR-type" evidence="5">
    <location>
        <begin position="4"/>
        <end position="61"/>
    </location>
</feature>
<organism evidence="6 7">
    <name type="scientific">Vreelandella malpeensis</name>
    <dbReference type="NCBI Taxonomy" id="1172368"/>
    <lineage>
        <taxon>Bacteria</taxon>
        <taxon>Pseudomonadati</taxon>
        <taxon>Pseudomonadota</taxon>
        <taxon>Gammaproteobacteria</taxon>
        <taxon>Oceanospirillales</taxon>
        <taxon>Halomonadaceae</taxon>
        <taxon>Vreelandella</taxon>
    </lineage>
</organism>
<proteinExistence type="inferred from homology"/>
<dbReference type="InterPro" id="IPR036390">
    <property type="entry name" value="WH_DNA-bd_sf"/>
</dbReference>
<dbReference type="InterPro" id="IPR000847">
    <property type="entry name" value="LysR_HTH_N"/>
</dbReference>
<keyword evidence="3" id="KW-0238">DNA-binding</keyword>
<dbReference type="SUPFAM" id="SSF46785">
    <property type="entry name" value="Winged helix' DNA-binding domain"/>
    <property type="match status" value="1"/>
</dbReference>
<comment type="caution">
    <text evidence="6">The sequence shown here is derived from an EMBL/GenBank/DDBJ whole genome shotgun (WGS) entry which is preliminary data.</text>
</comment>
<dbReference type="CDD" id="cd08421">
    <property type="entry name" value="PBP2_LTTR_like_1"/>
    <property type="match status" value="1"/>
</dbReference>
<keyword evidence="7" id="KW-1185">Reference proteome</keyword>
<evidence type="ECO:0000313" key="7">
    <source>
        <dbReference type="Proteomes" id="UP001319882"/>
    </source>
</evidence>
<dbReference type="InterPro" id="IPR036388">
    <property type="entry name" value="WH-like_DNA-bd_sf"/>
</dbReference>
<dbReference type="Gene3D" id="3.40.190.290">
    <property type="match status" value="1"/>
</dbReference>
<evidence type="ECO:0000313" key="6">
    <source>
        <dbReference type="EMBL" id="MCB8888211.1"/>
    </source>
</evidence>
<dbReference type="Pfam" id="PF00126">
    <property type="entry name" value="HTH_1"/>
    <property type="match status" value="1"/>
</dbReference>
<dbReference type="Gene3D" id="1.10.10.10">
    <property type="entry name" value="Winged helix-like DNA-binding domain superfamily/Winged helix DNA-binding domain"/>
    <property type="match status" value="1"/>
</dbReference>
<accession>A0ABS8DPI7</accession>
<dbReference type="PANTHER" id="PTHR30419">
    <property type="entry name" value="HTH-TYPE TRANSCRIPTIONAL REGULATOR YBHD"/>
    <property type="match status" value="1"/>
</dbReference>
<evidence type="ECO:0000256" key="1">
    <source>
        <dbReference type="ARBA" id="ARBA00009437"/>
    </source>
</evidence>
<keyword evidence="2" id="KW-0805">Transcription regulation</keyword>
<evidence type="ECO:0000256" key="3">
    <source>
        <dbReference type="ARBA" id="ARBA00023125"/>
    </source>
</evidence>
<dbReference type="InterPro" id="IPR050950">
    <property type="entry name" value="HTH-type_LysR_regulators"/>
</dbReference>
<gene>
    <name evidence="6" type="ORF">GEV37_03600</name>
</gene>
<reference evidence="6 7" key="1">
    <citation type="journal article" date="2021" name="Sci. Rep.">
        <title>Genome analysis of a halophilic bacterium Halomonas malpeensis YU-PRIM-29(T) reveals its exopolysaccharide and pigment producing capabilities.</title>
        <authorList>
            <person name="Athmika"/>
            <person name="Ghate S.D."/>
            <person name="Arun A.B."/>
            <person name="Rao S.S."/>
            <person name="Kumar S.T.A."/>
            <person name="Kandiyil M.K."/>
            <person name="Saptami K."/>
            <person name="Rekha P.D."/>
        </authorList>
    </citation>
    <scope>NUCLEOTIDE SEQUENCE [LARGE SCALE GENOMIC DNA]</scope>
    <source>
        <strain evidence="7">prim 29</strain>
    </source>
</reference>
<keyword evidence="4" id="KW-0804">Transcription</keyword>
<dbReference type="Pfam" id="PF03466">
    <property type="entry name" value="LysR_substrate"/>
    <property type="match status" value="1"/>
</dbReference>
<sequence>MRRFDLVSLKLFISVADEGRLTAAARREHLALAAVSKRISDLETLVGTTLLYRRPRGVELTPAGQAFLHHARRIMDDIERMQAELSEYGDGVRGHVRLHSNTSAIIAFLPQDLSAFARAFPQIKLDLQERVSSEVIAALRDGLTDVGIFARHVAAPDLEVMAYRRDRLVLVVPREHPLAERENLAFLETTRHDFIGLQQDASLQTLLHEQASRAGQTLRMRIQVRSFDAICRMIHHGMGIGILPESTLDGRDLDALQLIRIPLSDPWARRELVVGMRRYATLPVTARHLVDHLTGADRLDLN</sequence>
<protein>
    <submittedName>
        <fullName evidence="6">LysR family transcriptional regulator</fullName>
    </submittedName>
</protein>
<dbReference type="SUPFAM" id="SSF53850">
    <property type="entry name" value="Periplasmic binding protein-like II"/>
    <property type="match status" value="1"/>
</dbReference>
<dbReference type="PANTHER" id="PTHR30419:SF2">
    <property type="entry name" value="LYSR FAMILY TRANSCRIPTIONAL REGULATOR"/>
    <property type="match status" value="1"/>
</dbReference>
<name>A0ABS8DPI7_9GAMM</name>
<comment type="similarity">
    <text evidence="1">Belongs to the LysR transcriptional regulatory family.</text>
</comment>
<evidence type="ECO:0000256" key="4">
    <source>
        <dbReference type="ARBA" id="ARBA00023163"/>
    </source>
</evidence>
<dbReference type="PROSITE" id="PS50931">
    <property type="entry name" value="HTH_LYSR"/>
    <property type="match status" value="1"/>
</dbReference>